<dbReference type="Proteomes" id="UP000092460">
    <property type="component" value="Unassembled WGS sequence"/>
</dbReference>
<dbReference type="VEuPathDB" id="VectorBase:GPPI044451"/>
<organism evidence="1 2">
    <name type="scientific">Glossina palpalis gambiensis</name>
    <dbReference type="NCBI Taxonomy" id="67801"/>
    <lineage>
        <taxon>Eukaryota</taxon>
        <taxon>Metazoa</taxon>
        <taxon>Ecdysozoa</taxon>
        <taxon>Arthropoda</taxon>
        <taxon>Hexapoda</taxon>
        <taxon>Insecta</taxon>
        <taxon>Pterygota</taxon>
        <taxon>Neoptera</taxon>
        <taxon>Endopterygota</taxon>
        <taxon>Diptera</taxon>
        <taxon>Brachycera</taxon>
        <taxon>Muscomorpha</taxon>
        <taxon>Hippoboscoidea</taxon>
        <taxon>Glossinidae</taxon>
        <taxon>Glossina</taxon>
    </lineage>
</organism>
<reference evidence="1" key="2">
    <citation type="submission" date="2020-05" db="UniProtKB">
        <authorList>
            <consortium name="EnsemblMetazoa"/>
        </authorList>
    </citation>
    <scope>IDENTIFICATION</scope>
    <source>
        <strain evidence="1">IAEA</strain>
    </source>
</reference>
<name>A0A1B0BYR1_9MUSC</name>
<evidence type="ECO:0000313" key="1">
    <source>
        <dbReference type="EnsemblMetazoa" id="GPPI044451-PA"/>
    </source>
</evidence>
<evidence type="ECO:0000313" key="2">
    <source>
        <dbReference type="Proteomes" id="UP000092460"/>
    </source>
</evidence>
<accession>A0A1B0BYR1</accession>
<dbReference type="AlphaFoldDB" id="A0A1B0BYR1"/>
<keyword evidence="2" id="KW-1185">Reference proteome</keyword>
<proteinExistence type="predicted"/>
<reference evidence="2" key="1">
    <citation type="submission" date="2015-01" db="EMBL/GenBank/DDBJ databases">
        <authorList>
            <person name="Aksoy S."/>
            <person name="Warren W."/>
            <person name="Wilson R.K."/>
        </authorList>
    </citation>
    <scope>NUCLEOTIDE SEQUENCE [LARGE SCALE GENOMIC DNA]</scope>
    <source>
        <strain evidence="2">IAEA</strain>
    </source>
</reference>
<dbReference type="EMBL" id="JXJN01022770">
    <property type="status" value="NOT_ANNOTATED_CDS"/>
    <property type="molecule type" value="Genomic_DNA"/>
</dbReference>
<protein>
    <submittedName>
        <fullName evidence="1">Uncharacterized protein</fullName>
    </submittedName>
</protein>
<sequence length="73" mass="8298">MSVNLNLVWSKPQPRLVIQTASGFYIEILMTSAKHVFPLIFPGWLSQLCNFVDAPVNLFVEIVAICILLFNYL</sequence>
<dbReference type="EnsemblMetazoa" id="GPPI044451-RA">
    <property type="protein sequence ID" value="GPPI044451-PA"/>
    <property type="gene ID" value="GPPI044451"/>
</dbReference>